<gene>
    <name evidence="1" type="ORF">PHISCL_03649</name>
</gene>
<evidence type="ECO:0000313" key="2">
    <source>
        <dbReference type="Proteomes" id="UP000266188"/>
    </source>
</evidence>
<dbReference type="AlphaFoldDB" id="A0A3A2ZXF5"/>
<name>A0A3A2ZXF5_9EURO</name>
<keyword evidence="2" id="KW-1185">Reference proteome</keyword>
<dbReference type="Proteomes" id="UP000266188">
    <property type="component" value="Unassembled WGS sequence"/>
</dbReference>
<sequence length="113" mass="12922">MIPDSGRVPCPRAQDENCSNAYSTRAVLVYIYLTVHGKIGLQTKRLKRAQLLAGLGVCYDNRMNYGNLMASDSHWQWFKASVRPPRVEDALGVYNWKPEPFTKPLTINIRRIL</sequence>
<proteinExistence type="predicted"/>
<dbReference type="EMBL" id="MVGC01000097">
    <property type="protein sequence ID" value="RJE23994.1"/>
    <property type="molecule type" value="Genomic_DNA"/>
</dbReference>
<organism evidence="1 2">
    <name type="scientific">Aspergillus sclerotialis</name>
    <dbReference type="NCBI Taxonomy" id="2070753"/>
    <lineage>
        <taxon>Eukaryota</taxon>
        <taxon>Fungi</taxon>
        <taxon>Dikarya</taxon>
        <taxon>Ascomycota</taxon>
        <taxon>Pezizomycotina</taxon>
        <taxon>Eurotiomycetes</taxon>
        <taxon>Eurotiomycetidae</taxon>
        <taxon>Eurotiales</taxon>
        <taxon>Aspergillaceae</taxon>
        <taxon>Aspergillus</taxon>
        <taxon>Aspergillus subgen. Polypaecilum</taxon>
    </lineage>
</organism>
<reference evidence="2" key="1">
    <citation type="submission" date="2017-02" db="EMBL/GenBank/DDBJ databases">
        <authorList>
            <person name="Tafer H."/>
            <person name="Lopandic K."/>
        </authorList>
    </citation>
    <scope>NUCLEOTIDE SEQUENCE [LARGE SCALE GENOMIC DNA]</scope>
    <source>
        <strain evidence="2">CBS 366.77</strain>
    </source>
</reference>
<protein>
    <submittedName>
        <fullName evidence="1">Uncharacterized protein</fullName>
    </submittedName>
</protein>
<evidence type="ECO:0000313" key="1">
    <source>
        <dbReference type="EMBL" id="RJE23994.1"/>
    </source>
</evidence>
<accession>A0A3A2ZXF5</accession>
<comment type="caution">
    <text evidence="1">The sequence shown here is derived from an EMBL/GenBank/DDBJ whole genome shotgun (WGS) entry which is preliminary data.</text>
</comment>